<evidence type="ECO:0000313" key="8">
    <source>
        <dbReference type="EMBL" id="TDK66067.1"/>
    </source>
</evidence>
<dbReference type="OrthoDB" id="9766798at2"/>
<keyword evidence="3" id="KW-1003">Cell membrane</keyword>
<comment type="caution">
    <text evidence="8">The sequence shown here is derived from an EMBL/GenBank/DDBJ whole genome shotgun (WGS) entry which is preliminary data.</text>
</comment>
<feature type="transmembrane region" description="Helical" evidence="7">
    <location>
        <begin position="246"/>
        <end position="266"/>
    </location>
</feature>
<evidence type="ECO:0000256" key="6">
    <source>
        <dbReference type="ARBA" id="ARBA00023136"/>
    </source>
</evidence>
<keyword evidence="4 7" id="KW-0812">Transmembrane</keyword>
<protein>
    <submittedName>
        <fullName evidence="8">Putative sulfate exporter family transporter</fullName>
    </submittedName>
</protein>
<dbReference type="AlphaFoldDB" id="A0A4R5W2Q7"/>
<feature type="transmembrane region" description="Helical" evidence="7">
    <location>
        <begin position="136"/>
        <end position="155"/>
    </location>
</feature>
<feature type="transmembrane region" description="Helical" evidence="7">
    <location>
        <begin position="330"/>
        <end position="347"/>
    </location>
</feature>
<feature type="transmembrane region" description="Helical" evidence="7">
    <location>
        <begin position="368"/>
        <end position="386"/>
    </location>
</feature>
<evidence type="ECO:0000256" key="5">
    <source>
        <dbReference type="ARBA" id="ARBA00022989"/>
    </source>
</evidence>
<accession>A0A4R5W2Q7</accession>
<dbReference type="PANTHER" id="PTHR30106:SF1">
    <property type="entry name" value="UPF0324 MEMBRANE PROTEIN FN0533"/>
    <property type="match status" value="1"/>
</dbReference>
<evidence type="ECO:0000256" key="4">
    <source>
        <dbReference type="ARBA" id="ARBA00022692"/>
    </source>
</evidence>
<proteinExistence type="inferred from homology"/>
<feature type="transmembrane region" description="Helical" evidence="7">
    <location>
        <begin position="216"/>
        <end position="239"/>
    </location>
</feature>
<feature type="transmembrane region" description="Helical" evidence="7">
    <location>
        <begin position="192"/>
        <end position="210"/>
    </location>
</feature>
<feature type="transmembrane region" description="Helical" evidence="7">
    <location>
        <begin position="167"/>
        <end position="185"/>
    </location>
</feature>
<keyword evidence="5 7" id="KW-1133">Transmembrane helix</keyword>
<evidence type="ECO:0000256" key="7">
    <source>
        <dbReference type="SAM" id="Phobius"/>
    </source>
</evidence>
<dbReference type="InterPro" id="IPR018383">
    <property type="entry name" value="UPF0324_pro"/>
</dbReference>
<dbReference type="RefSeq" id="WP_133328290.1">
    <property type="nucleotide sequence ID" value="NZ_SMYL01000004.1"/>
</dbReference>
<evidence type="ECO:0000256" key="2">
    <source>
        <dbReference type="ARBA" id="ARBA00007977"/>
    </source>
</evidence>
<dbReference type="PANTHER" id="PTHR30106">
    <property type="entry name" value="INNER MEMBRANE PROTEIN YEIH-RELATED"/>
    <property type="match status" value="1"/>
</dbReference>
<dbReference type="EMBL" id="SMYL01000004">
    <property type="protein sequence ID" value="TDK66067.1"/>
    <property type="molecule type" value="Genomic_DNA"/>
</dbReference>
<gene>
    <name evidence="8" type="ORF">E2I14_10780</name>
</gene>
<organism evidence="8 9">
    <name type="scientific">Sapientia aquatica</name>
    <dbReference type="NCBI Taxonomy" id="1549640"/>
    <lineage>
        <taxon>Bacteria</taxon>
        <taxon>Pseudomonadati</taxon>
        <taxon>Pseudomonadota</taxon>
        <taxon>Betaproteobacteria</taxon>
        <taxon>Burkholderiales</taxon>
        <taxon>Oxalobacteraceae</taxon>
        <taxon>Sapientia</taxon>
    </lineage>
</organism>
<feature type="transmembrane region" description="Helical" evidence="7">
    <location>
        <begin position="406"/>
        <end position="424"/>
    </location>
</feature>
<dbReference type="Proteomes" id="UP000294829">
    <property type="component" value="Unassembled WGS sequence"/>
</dbReference>
<reference evidence="8 9" key="1">
    <citation type="submission" date="2019-03" db="EMBL/GenBank/DDBJ databases">
        <title>Sapientia aquatica gen. nov., sp. nov., isolated from a crater lake.</title>
        <authorList>
            <person name="Felfoldi T."/>
            <person name="Szabo A."/>
            <person name="Toth E."/>
            <person name="Schumann P."/>
            <person name="Keki Z."/>
            <person name="Marialigeti K."/>
            <person name="Mathe I."/>
        </authorList>
    </citation>
    <scope>NUCLEOTIDE SEQUENCE [LARGE SCALE GENOMIC DNA]</scope>
    <source>
        <strain evidence="8 9">SA-152</strain>
    </source>
</reference>
<feature type="transmembrane region" description="Helical" evidence="7">
    <location>
        <begin position="436"/>
        <end position="458"/>
    </location>
</feature>
<evidence type="ECO:0000256" key="3">
    <source>
        <dbReference type="ARBA" id="ARBA00022475"/>
    </source>
</evidence>
<evidence type="ECO:0000313" key="9">
    <source>
        <dbReference type="Proteomes" id="UP000294829"/>
    </source>
</evidence>
<comment type="subcellular location">
    <subcellularLocation>
        <location evidence="1">Cell membrane</location>
        <topology evidence="1">Multi-pass membrane protein</topology>
    </subcellularLocation>
</comment>
<keyword evidence="9" id="KW-1185">Reference proteome</keyword>
<feature type="transmembrane region" description="Helical" evidence="7">
    <location>
        <begin position="29"/>
        <end position="47"/>
    </location>
</feature>
<dbReference type="GO" id="GO:0005886">
    <property type="term" value="C:plasma membrane"/>
    <property type="evidence" value="ECO:0007669"/>
    <property type="project" value="UniProtKB-SubCell"/>
</dbReference>
<evidence type="ECO:0000256" key="1">
    <source>
        <dbReference type="ARBA" id="ARBA00004651"/>
    </source>
</evidence>
<keyword evidence="6 7" id="KW-0472">Membrane</keyword>
<feature type="transmembrane region" description="Helical" evidence="7">
    <location>
        <begin position="104"/>
        <end position="124"/>
    </location>
</feature>
<sequence length="466" mass="50600">MSSIAVDAAAQPAPAKALGWRELWLKEDWWAIWVGVGLVLVGYLLFLNGSSLKWIAVTPAKWTSFEDLGKHFAGNADRYVAQFALWLVLFSVALKTLGAKLREFIPSFIFLYAFSILIFAIGQWTQANKYNLEPPLVALLLGLVISNSAILPAWLKSGFRVEFYVKVGIILLGATLPFTLLLWAGPVAIFQASIVSIVTFLVIFNVALRLGLDRRFAATLAAGGAVCGVSASIAIAGAVGAKKEHASVSITVVIIWAIVMIFVLPLTSRYLELPTGVAGAWIGTSEFADAAGFAAAQAYGGYAGQAPGITGNADQAVWAFTLMKVVGRDVWIGIWAFVLAVIATTRWEKSESGRKADAAEIWWRFPKFVIGFVIASLIITWVAQHYSLADFGKLVAPNLSDPIKNLRTWSFIFCFFSIGLTTRFSELAHAGKKPFLAFSAGVVINVILGFILSVYVFASHWTNLVH</sequence>
<name>A0A4R5W2Q7_9BURK</name>
<comment type="similarity">
    <text evidence="2">Belongs to the UPF0324 family.</text>
</comment>
<dbReference type="Pfam" id="PF03601">
    <property type="entry name" value="Cons_hypoth698"/>
    <property type="match status" value="1"/>
</dbReference>